<dbReference type="RefSeq" id="WP_264033333.1">
    <property type="nucleotide sequence ID" value="NZ_AP022563.1"/>
</dbReference>
<evidence type="ECO:0000313" key="2">
    <source>
        <dbReference type="EMBL" id="BBX19570.1"/>
    </source>
</evidence>
<evidence type="ECO:0000256" key="1">
    <source>
        <dbReference type="SAM" id="MobiDB-lite"/>
    </source>
</evidence>
<reference evidence="2 3" key="1">
    <citation type="journal article" date="2019" name="Emerg. Microbes Infect.">
        <title>Comprehensive subspecies identification of 175 nontuberculous mycobacteria species based on 7547 genomic profiles.</title>
        <authorList>
            <person name="Matsumoto Y."/>
            <person name="Kinjo T."/>
            <person name="Motooka D."/>
            <person name="Nabeya D."/>
            <person name="Jung N."/>
            <person name="Uechi K."/>
            <person name="Horii T."/>
            <person name="Iida T."/>
            <person name="Fujita J."/>
            <person name="Nakamura S."/>
        </authorList>
    </citation>
    <scope>NUCLEOTIDE SEQUENCE [LARGE SCALE GENOMIC DNA]</scope>
    <source>
        <strain evidence="2 3">JCM 6396</strain>
    </source>
</reference>
<gene>
    <name evidence="2" type="ORF">MDUV_44300</name>
</gene>
<protein>
    <submittedName>
        <fullName evidence="2">Uncharacterized protein</fullName>
    </submittedName>
</protein>
<accession>A0A7I7K5Y7</accession>
<sequence length="43" mass="4486">MTASNDNVTPEYAIKDEDELAPATPGAEGLPLPDDAVEKPSES</sequence>
<dbReference type="AlphaFoldDB" id="A0A7I7K5Y7"/>
<dbReference type="EMBL" id="AP022563">
    <property type="protein sequence ID" value="BBX19570.1"/>
    <property type="molecule type" value="Genomic_DNA"/>
</dbReference>
<proteinExistence type="predicted"/>
<dbReference type="Proteomes" id="UP000467006">
    <property type="component" value="Chromosome"/>
</dbReference>
<dbReference type="KEGG" id="mdu:MDUV_44300"/>
<organism evidence="2 3">
    <name type="scientific">Mycolicibacterium duvalii</name>
    <dbReference type="NCBI Taxonomy" id="39688"/>
    <lineage>
        <taxon>Bacteria</taxon>
        <taxon>Bacillati</taxon>
        <taxon>Actinomycetota</taxon>
        <taxon>Actinomycetes</taxon>
        <taxon>Mycobacteriales</taxon>
        <taxon>Mycobacteriaceae</taxon>
        <taxon>Mycolicibacterium</taxon>
    </lineage>
</organism>
<feature type="region of interest" description="Disordered" evidence="1">
    <location>
        <begin position="1"/>
        <end position="43"/>
    </location>
</feature>
<evidence type="ECO:0000313" key="3">
    <source>
        <dbReference type="Proteomes" id="UP000467006"/>
    </source>
</evidence>
<keyword evidence="3" id="KW-1185">Reference proteome</keyword>
<name>A0A7I7K5Y7_9MYCO</name>